<dbReference type="PROSITE" id="PS00888">
    <property type="entry name" value="CNMP_BINDING_1"/>
    <property type="match status" value="1"/>
</dbReference>
<evidence type="ECO:0000313" key="15">
    <source>
        <dbReference type="EMBL" id="KAA8581756.1"/>
    </source>
</evidence>
<keyword evidence="6" id="KW-0677">Repeat</keyword>
<evidence type="ECO:0000256" key="4">
    <source>
        <dbReference type="ARBA" id="ARBA00022553"/>
    </source>
</evidence>
<dbReference type="GO" id="GO:0034236">
    <property type="term" value="F:protein kinase A catalytic subunit binding"/>
    <property type="evidence" value="ECO:0007669"/>
    <property type="project" value="TreeGrafter"/>
</dbReference>
<keyword evidence="5" id="KW-0116">cAMP-binding</keyword>
<evidence type="ECO:0000256" key="1">
    <source>
        <dbReference type="ARBA" id="ARBA00004236"/>
    </source>
</evidence>
<evidence type="ECO:0000256" key="11">
    <source>
        <dbReference type="ARBA" id="ARBA00023157"/>
    </source>
</evidence>
<proteinExistence type="inferred from homology"/>
<feature type="domain" description="Cyclic nucleotide-binding" evidence="14">
    <location>
        <begin position="254"/>
        <end position="377"/>
    </location>
</feature>
<dbReference type="Pfam" id="PF02197">
    <property type="entry name" value="RIIa"/>
    <property type="match status" value="1"/>
</dbReference>
<comment type="subcellular location">
    <subcellularLocation>
        <location evidence="1">Cell membrane</location>
    </subcellularLocation>
</comment>
<dbReference type="EMBL" id="VOFY01000021">
    <property type="protein sequence ID" value="KAA8581756.1"/>
    <property type="molecule type" value="Genomic_DNA"/>
</dbReference>
<evidence type="ECO:0000256" key="12">
    <source>
        <dbReference type="ARBA" id="ARBA00039637"/>
    </source>
</evidence>
<dbReference type="AlphaFoldDB" id="A0A5J5CM94"/>
<dbReference type="SUPFAM" id="SSF51206">
    <property type="entry name" value="cAMP-binding domain-like"/>
    <property type="match status" value="2"/>
</dbReference>
<keyword evidence="10" id="KW-0114">cAMP</keyword>
<keyword evidence="7" id="KW-0547">Nucleotide-binding</keyword>
<gene>
    <name evidence="15" type="ORF">FQN60_003337</name>
</gene>
<dbReference type="SMART" id="SM00394">
    <property type="entry name" value="RIIa"/>
    <property type="match status" value="1"/>
</dbReference>
<keyword evidence="9" id="KW-0472">Membrane</keyword>
<dbReference type="InterPro" id="IPR050503">
    <property type="entry name" value="cAMP-dep_PK_reg_su-like"/>
</dbReference>
<dbReference type="PROSITE" id="PS50042">
    <property type="entry name" value="CNMP_BINDING_3"/>
    <property type="match status" value="2"/>
</dbReference>
<evidence type="ECO:0000256" key="9">
    <source>
        <dbReference type="ARBA" id="ARBA00023136"/>
    </source>
</evidence>
<evidence type="ECO:0000256" key="3">
    <source>
        <dbReference type="ARBA" id="ARBA00022475"/>
    </source>
</evidence>
<evidence type="ECO:0000313" key="16">
    <source>
        <dbReference type="Proteomes" id="UP000327493"/>
    </source>
</evidence>
<dbReference type="GO" id="GO:0005829">
    <property type="term" value="C:cytosol"/>
    <property type="evidence" value="ECO:0007669"/>
    <property type="project" value="TreeGrafter"/>
</dbReference>
<feature type="non-terminal residue" evidence="15">
    <location>
        <position position="511"/>
    </location>
</feature>
<comment type="similarity">
    <text evidence="2">Belongs to the cAMP-dependent kinase regulatory chain family.</text>
</comment>
<dbReference type="FunFam" id="2.60.120.10:FF:000006">
    <property type="entry name" value="cAMP-dependent protein kinase type I-alpha regulatory subunit"/>
    <property type="match status" value="1"/>
</dbReference>
<evidence type="ECO:0000256" key="6">
    <source>
        <dbReference type="ARBA" id="ARBA00022737"/>
    </source>
</evidence>
<keyword evidence="8" id="KW-0007">Acetylation</keyword>
<dbReference type="InterPro" id="IPR003117">
    <property type="entry name" value="cAMP_dep_PK_reg_su_I/II_a/b"/>
</dbReference>
<organism evidence="15 16">
    <name type="scientific">Etheostoma spectabile</name>
    <name type="common">orangethroat darter</name>
    <dbReference type="NCBI Taxonomy" id="54343"/>
    <lineage>
        <taxon>Eukaryota</taxon>
        <taxon>Metazoa</taxon>
        <taxon>Chordata</taxon>
        <taxon>Craniata</taxon>
        <taxon>Vertebrata</taxon>
        <taxon>Euteleostomi</taxon>
        <taxon>Actinopterygii</taxon>
        <taxon>Neopterygii</taxon>
        <taxon>Teleostei</taxon>
        <taxon>Neoteleostei</taxon>
        <taxon>Acanthomorphata</taxon>
        <taxon>Eupercaria</taxon>
        <taxon>Perciformes</taxon>
        <taxon>Percoidei</taxon>
        <taxon>Percidae</taxon>
        <taxon>Etheostomatinae</taxon>
        <taxon>Etheostoma</taxon>
    </lineage>
</organism>
<dbReference type="PANTHER" id="PTHR11635:SF129">
    <property type="entry name" value="CAMP-DEPENDENT PROTEIN KINASE TYPE I-ALPHA REGULATORY SUBUNIT"/>
    <property type="match status" value="1"/>
</dbReference>
<dbReference type="PRINTS" id="PR00103">
    <property type="entry name" value="CAMPKINASE"/>
</dbReference>
<dbReference type="FunFam" id="2.60.120.10:FF:000013">
    <property type="entry name" value="cAMP-dependent protein kinase type I regulatory subunit"/>
    <property type="match status" value="1"/>
</dbReference>
<dbReference type="GO" id="GO:0005886">
    <property type="term" value="C:plasma membrane"/>
    <property type="evidence" value="ECO:0007669"/>
    <property type="project" value="UniProtKB-SubCell"/>
</dbReference>
<evidence type="ECO:0000256" key="10">
    <source>
        <dbReference type="ARBA" id="ARBA00023149"/>
    </source>
</evidence>
<dbReference type="GO" id="GO:0004862">
    <property type="term" value="F:cAMP-dependent protein kinase inhibitor activity"/>
    <property type="evidence" value="ECO:0007669"/>
    <property type="project" value="TreeGrafter"/>
</dbReference>
<keyword evidence="4" id="KW-0597">Phosphoprotein</keyword>
<dbReference type="Gene3D" id="1.20.890.10">
    <property type="entry name" value="cAMP-dependent protein kinase regulatory subunit, dimerization-anchoring domain"/>
    <property type="match status" value="1"/>
</dbReference>
<keyword evidence="11" id="KW-1015">Disulfide bond</keyword>
<dbReference type="SUPFAM" id="SSF47391">
    <property type="entry name" value="Dimerization-anchoring domain of cAMP-dependent PK regulatory subunit"/>
    <property type="match status" value="1"/>
</dbReference>
<feature type="region of interest" description="Disordered" evidence="13">
    <location>
        <begin position="59"/>
        <end position="91"/>
    </location>
</feature>
<dbReference type="InterPro" id="IPR000595">
    <property type="entry name" value="cNMP-bd_dom"/>
</dbReference>
<dbReference type="PROSITE" id="PS00889">
    <property type="entry name" value="CNMP_BINDING_2"/>
    <property type="match status" value="1"/>
</dbReference>
<dbReference type="FunFam" id="1.20.890.10:FF:000001">
    <property type="entry name" value="cAMP-dependent protein kinase type I-alpha regulatory subunit"/>
    <property type="match status" value="1"/>
</dbReference>
<dbReference type="GO" id="GO:0005952">
    <property type="term" value="C:cAMP-dependent protein kinase complex"/>
    <property type="evidence" value="ECO:0007669"/>
    <property type="project" value="InterPro"/>
</dbReference>
<dbReference type="Pfam" id="PF00027">
    <property type="entry name" value="cNMP_binding"/>
    <property type="match status" value="2"/>
</dbReference>
<dbReference type="Gene3D" id="2.60.120.10">
    <property type="entry name" value="Jelly Rolls"/>
    <property type="match status" value="2"/>
</dbReference>
<evidence type="ECO:0000256" key="13">
    <source>
        <dbReference type="SAM" id="MobiDB-lite"/>
    </source>
</evidence>
<sequence>MASGSTSSEEERSLRECEQYVQKHNIQQLLKDCIVQLCTSRPDRPMAFLREYFERLEKEETKQIQNQQKASSSRSDSRDEEVSPPMNPVVKGRRRRGAFSAEVYTEEDAASYVRKVIPKDYKTMAALAKAIEKNVLFSHLDDNERSDIFDAMFPVTYIAGETVILQGTEGDNFYVIDQGEMDVYVNNEWVTSIGEGGSFGELALIYGTPRAATVRAKTNVKLWGIDRDSYRRILMGSTLRKRKMYEEFLRKVSILESLDKWERLTVADALEPVQFEDGQKIVVQGEPGDEFFIILEVNTSSLPFSHIHTRLHRHISQYQIDHMLHCEIALLMNRPRAATVVARGPLKCVKLDRPRFERVLGPCSDILKRNIQQYNSFVSLLPGCKEQLRSVSTTPFFALCYLTLSTAVAVSGLAVDLIKSLVITSSSPSLRIQRWTARRTFCNLRSSAKRCGSDRTGCKGSPSRDSLITWLSLNSGLARSWSRSIHLHAALRQRSQDGHLILRVLPEPEHK</sequence>
<evidence type="ECO:0000256" key="7">
    <source>
        <dbReference type="ARBA" id="ARBA00022741"/>
    </source>
</evidence>
<evidence type="ECO:0000256" key="5">
    <source>
        <dbReference type="ARBA" id="ARBA00022566"/>
    </source>
</evidence>
<dbReference type="InterPro" id="IPR014710">
    <property type="entry name" value="RmlC-like_jellyroll"/>
</dbReference>
<evidence type="ECO:0000256" key="2">
    <source>
        <dbReference type="ARBA" id="ARBA00005753"/>
    </source>
</evidence>
<dbReference type="GO" id="GO:0030552">
    <property type="term" value="F:cAMP binding"/>
    <property type="evidence" value="ECO:0007669"/>
    <property type="project" value="UniProtKB-KW"/>
</dbReference>
<comment type="caution">
    <text evidence="15">The sequence shown here is derived from an EMBL/GenBank/DDBJ whole genome shotgun (WGS) entry which is preliminary data.</text>
</comment>
<dbReference type="Proteomes" id="UP000327493">
    <property type="component" value="Chromosome 21"/>
</dbReference>
<evidence type="ECO:0000256" key="8">
    <source>
        <dbReference type="ARBA" id="ARBA00022990"/>
    </source>
</evidence>
<keyword evidence="3" id="KW-1003">Cell membrane</keyword>
<dbReference type="SMART" id="SM00100">
    <property type="entry name" value="cNMP"/>
    <property type="match status" value="2"/>
</dbReference>
<dbReference type="PANTHER" id="PTHR11635">
    <property type="entry name" value="CAMP-DEPENDENT PROTEIN KINASE REGULATORY CHAIN"/>
    <property type="match status" value="1"/>
</dbReference>
<evidence type="ECO:0000259" key="14">
    <source>
        <dbReference type="PROSITE" id="PS50042"/>
    </source>
</evidence>
<reference evidence="15 16" key="1">
    <citation type="submission" date="2019-08" db="EMBL/GenBank/DDBJ databases">
        <title>A chromosome-level genome assembly, high-density linkage maps, and genome scans reveal the genomic architecture of hybrid incompatibilities underlying speciation via character displacement in darters (Percidae: Etheostominae).</title>
        <authorList>
            <person name="Moran R.L."/>
            <person name="Catchen J.M."/>
            <person name="Fuller R.C."/>
        </authorList>
    </citation>
    <scope>NUCLEOTIDE SEQUENCE [LARGE SCALE GENOMIC DNA]</scope>
    <source>
        <strain evidence="15">EspeVRDwgs_2016</strain>
        <tissue evidence="15">Muscle</tissue>
    </source>
</reference>
<feature type="domain" description="Cyclic nucleotide-binding" evidence="14">
    <location>
        <begin position="136"/>
        <end position="251"/>
    </location>
</feature>
<name>A0A5J5CM94_9PERO</name>
<keyword evidence="16" id="KW-1185">Reference proteome</keyword>
<dbReference type="InterPro" id="IPR018490">
    <property type="entry name" value="cNMP-bd_dom_sf"/>
</dbReference>
<dbReference type="InterPro" id="IPR018488">
    <property type="entry name" value="cNMP-bd_CS"/>
</dbReference>
<dbReference type="CDD" id="cd12101">
    <property type="entry name" value="DD_RIalpha_PKA"/>
    <property type="match status" value="1"/>
</dbReference>
<dbReference type="CDD" id="cd00038">
    <property type="entry name" value="CAP_ED"/>
    <property type="match status" value="2"/>
</dbReference>
<accession>A0A5J5CM94</accession>
<protein>
    <recommendedName>
        <fullName evidence="12">cAMP-dependent protein kinase type I-alpha regulatory subunit</fullName>
    </recommendedName>
</protein>